<dbReference type="Proteomes" id="UP000254230">
    <property type="component" value="Unassembled WGS sequence"/>
</dbReference>
<evidence type="ECO:0000259" key="1">
    <source>
        <dbReference type="Pfam" id="PF04784"/>
    </source>
</evidence>
<dbReference type="GO" id="GO:0016301">
    <property type="term" value="F:kinase activity"/>
    <property type="evidence" value="ECO:0007669"/>
    <property type="project" value="UniProtKB-KW"/>
</dbReference>
<dbReference type="PANTHER" id="PTHR46361">
    <property type="entry name" value="ELECTRON CARRIER/ PROTEIN DISULFIDE OXIDOREDUCTASE"/>
    <property type="match status" value="1"/>
</dbReference>
<dbReference type="AlphaFoldDB" id="A0A378KXF0"/>
<proteinExistence type="predicted"/>
<evidence type="ECO:0000313" key="4">
    <source>
        <dbReference type="Proteomes" id="UP000054639"/>
    </source>
</evidence>
<dbReference type="Pfam" id="PF04784">
    <property type="entry name" value="DUF547"/>
    <property type="match status" value="1"/>
</dbReference>
<protein>
    <submittedName>
        <fullName evidence="2 3">Ser/Thr protein kinase</fullName>
    </submittedName>
</protein>
<feature type="domain" description="DUF547" evidence="1">
    <location>
        <begin position="99"/>
        <end position="213"/>
    </location>
</feature>
<dbReference type="EMBL" id="UGOW01000001">
    <property type="protein sequence ID" value="STY19252.1"/>
    <property type="molecule type" value="Genomic_DNA"/>
</dbReference>
<reference evidence="2 4" key="1">
    <citation type="submission" date="2015-11" db="EMBL/GenBank/DDBJ databases">
        <title>Genomic analysis of 38 Legionella species identifies large and diverse effector repertoires.</title>
        <authorList>
            <person name="Burstein D."/>
            <person name="Amaro F."/>
            <person name="Zusman T."/>
            <person name="Lifshitz Z."/>
            <person name="Cohen O."/>
            <person name="Gilbert J.A."/>
            <person name="Pupko T."/>
            <person name="Shuman H.A."/>
            <person name="Segal G."/>
        </authorList>
    </citation>
    <scope>NUCLEOTIDE SEQUENCE [LARGE SCALE GENOMIC DNA]</scope>
    <source>
        <strain evidence="2 4">ATCC 49507</strain>
    </source>
</reference>
<dbReference type="Proteomes" id="UP000054639">
    <property type="component" value="Unassembled WGS sequence"/>
</dbReference>
<evidence type="ECO:0000313" key="3">
    <source>
        <dbReference type="EMBL" id="STY19252.1"/>
    </source>
</evidence>
<dbReference type="InterPro" id="IPR006869">
    <property type="entry name" value="DUF547"/>
</dbReference>
<keyword evidence="3" id="KW-0808">Transferase</keyword>
<reference evidence="3 5" key="2">
    <citation type="submission" date="2018-06" db="EMBL/GenBank/DDBJ databases">
        <authorList>
            <consortium name="Pathogen Informatics"/>
            <person name="Doyle S."/>
        </authorList>
    </citation>
    <scope>NUCLEOTIDE SEQUENCE [LARGE SCALE GENOMIC DNA]</scope>
    <source>
        <strain evidence="3 5">NCTC12376</strain>
    </source>
</reference>
<dbReference type="STRING" id="45072.Lqua_1610"/>
<evidence type="ECO:0000313" key="2">
    <source>
        <dbReference type="EMBL" id="KTD49158.1"/>
    </source>
</evidence>
<sequence>MFSVKIHKKTLNQCVMILIMAIIAGLAHASFHKSLWPKWEVNNPLSTETISHQAWQNFLDKHVITNEEHINLIDYAHLTQQDLNLLKNYVKAMSQIDIDNYNRQEQLAYWINLYNALTVQTVANYYPIANIQEINISPGLFSVGPWGANLLTIKDTTLSLDDINNRIIRPVWNDPRTHYALNNATIGAPNLSKQAYQGVRLEQQLNDAASTYINSLRGVQVIEGKLIISKLYDWYEEDYGGTKQDVIRHLLQFAHEPLLSQLKHINTIDSYVYNWHLNYPASQTS</sequence>
<dbReference type="PANTHER" id="PTHR46361:SF3">
    <property type="entry name" value="ELECTRON CARRIER_ PROTEIN DISULFIDE OXIDOREDUCTASE"/>
    <property type="match status" value="1"/>
</dbReference>
<keyword evidence="3" id="KW-0418">Kinase</keyword>
<gene>
    <name evidence="2" type="ORF">Lqua_1610</name>
    <name evidence="3" type="ORF">NCTC12376_03089</name>
</gene>
<organism evidence="3 5">
    <name type="scientific">Legionella quateirensis</name>
    <dbReference type="NCBI Taxonomy" id="45072"/>
    <lineage>
        <taxon>Bacteria</taxon>
        <taxon>Pseudomonadati</taxon>
        <taxon>Pseudomonadota</taxon>
        <taxon>Gammaproteobacteria</taxon>
        <taxon>Legionellales</taxon>
        <taxon>Legionellaceae</taxon>
        <taxon>Legionella</taxon>
    </lineage>
</organism>
<keyword evidence="4" id="KW-1185">Reference proteome</keyword>
<name>A0A378KXF0_9GAMM</name>
<dbReference type="EMBL" id="LNYR01000021">
    <property type="protein sequence ID" value="KTD49158.1"/>
    <property type="molecule type" value="Genomic_DNA"/>
</dbReference>
<evidence type="ECO:0000313" key="5">
    <source>
        <dbReference type="Proteomes" id="UP000254230"/>
    </source>
</evidence>
<accession>A0A378KXF0</accession>